<dbReference type="PROSITE" id="PS50011">
    <property type="entry name" value="PROTEIN_KINASE_DOM"/>
    <property type="match status" value="1"/>
</dbReference>
<evidence type="ECO:0000256" key="1">
    <source>
        <dbReference type="SAM" id="MobiDB-lite"/>
    </source>
</evidence>
<dbReference type="GO" id="GO:0044773">
    <property type="term" value="P:mitotic DNA damage checkpoint signaling"/>
    <property type="evidence" value="ECO:0007669"/>
    <property type="project" value="TreeGrafter"/>
</dbReference>
<dbReference type="Pfam" id="PF00069">
    <property type="entry name" value="Pkinase"/>
    <property type="match status" value="1"/>
</dbReference>
<reference evidence="3" key="1">
    <citation type="journal article" date="2017" name="Appl. Environ. Microbiol.">
        <title>Molecular characterization of an Endozoicomonas-like organism causing infection in king scallop Pecten maximus L.</title>
        <authorList>
            <person name="Cano I."/>
            <person name="van Aerle R."/>
            <person name="Ross S."/>
            <person name="Verner-Jeffreys D.W."/>
            <person name="Paley R.K."/>
            <person name="Rimmer G."/>
            <person name="Ryder D."/>
            <person name="Hooper P."/>
            <person name="Stone D."/>
            <person name="Feist S.W."/>
        </authorList>
    </citation>
    <scope>NUCLEOTIDE SEQUENCE</scope>
</reference>
<dbReference type="GO" id="GO:0004674">
    <property type="term" value="F:protein serine/threonine kinase activity"/>
    <property type="evidence" value="ECO:0007669"/>
    <property type="project" value="UniProtKB-EC"/>
</dbReference>
<dbReference type="PANTHER" id="PTHR44167">
    <property type="entry name" value="OVARIAN-SPECIFIC SERINE/THREONINE-PROTEIN KINASE LOK-RELATED"/>
    <property type="match status" value="1"/>
</dbReference>
<dbReference type="GO" id="GO:0005524">
    <property type="term" value="F:ATP binding"/>
    <property type="evidence" value="ECO:0007669"/>
    <property type="project" value="InterPro"/>
</dbReference>
<comment type="caution">
    <text evidence="3">The sequence shown here is derived from an EMBL/GenBank/DDBJ whole genome shotgun (WGS) entry which is preliminary data.</text>
</comment>
<gene>
    <name evidence="3" type="primary">prkC_2</name>
    <name evidence="3" type="ORF">CI610_02361</name>
</gene>
<dbReference type="Gene3D" id="1.10.510.10">
    <property type="entry name" value="Transferase(Phosphotransferase) domain 1"/>
    <property type="match status" value="1"/>
</dbReference>
<feature type="domain" description="Protein kinase" evidence="2">
    <location>
        <begin position="86"/>
        <end position="415"/>
    </location>
</feature>
<dbReference type="PROSITE" id="PS00108">
    <property type="entry name" value="PROTEIN_KINASE_ST"/>
    <property type="match status" value="1"/>
</dbReference>
<evidence type="ECO:0000259" key="2">
    <source>
        <dbReference type="PROSITE" id="PS50011"/>
    </source>
</evidence>
<dbReference type="PANTHER" id="PTHR44167:SF24">
    <property type="entry name" value="SERINE_THREONINE-PROTEIN KINASE CHK2"/>
    <property type="match status" value="1"/>
</dbReference>
<dbReference type="InterPro" id="IPR011009">
    <property type="entry name" value="Kinase-like_dom_sf"/>
</dbReference>
<dbReference type="SUPFAM" id="SSF56112">
    <property type="entry name" value="Protein kinase-like (PK-like)"/>
    <property type="match status" value="1"/>
</dbReference>
<protein>
    <submittedName>
        <fullName evidence="3">Serine/threonine-protein kinase PrkC</fullName>
        <ecNumber evidence="3">2.7.11.1</ecNumber>
    </submittedName>
</protein>
<dbReference type="GO" id="GO:0005737">
    <property type="term" value="C:cytoplasm"/>
    <property type="evidence" value="ECO:0007669"/>
    <property type="project" value="TreeGrafter"/>
</dbReference>
<accession>A0A2H9T667</accession>
<feature type="compositionally biased region" description="Basic and acidic residues" evidence="1">
    <location>
        <begin position="199"/>
        <end position="210"/>
    </location>
</feature>
<dbReference type="InterPro" id="IPR008271">
    <property type="entry name" value="Ser/Thr_kinase_AS"/>
</dbReference>
<keyword evidence="3" id="KW-0808">Transferase</keyword>
<dbReference type="AlphaFoldDB" id="A0A2H9T667"/>
<feature type="region of interest" description="Disordered" evidence="1">
    <location>
        <begin position="184"/>
        <end position="227"/>
    </location>
</feature>
<dbReference type="EC" id="2.7.11.1" evidence="3"/>
<dbReference type="InterPro" id="IPR000719">
    <property type="entry name" value="Prot_kinase_dom"/>
</dbReference>
<keyword evidence="3" id="KW-0418">Kinase</keyword>
<feature type="compositionally biased region" description="Low complexity" evidence="1">
    <location>
        <begin position="213"/>
        <end position="227"/>
    </location>
</feature>
<dbReference type="SMART" id="SM00220">
    <property type="entry name" value="S_TKc"/>
    <property type="match status" value="1"/>
</dbReference>
<name>A0A2H9T667_9ZZZZ</name>
<evidence type="ECO:0000313" key="3">
    <source>
        <dbReference type="EMBL" id="PJE78692.1"/>
    </source>
</evidence>
<dbReference type="GO" id="GO:0005634">
    <property type="term" value="C:nucleus"/>
    <property type="evidence" value="ECO:0007669"/>
    <property type="project" value="TreeGrafter"/>
</dbReference>
<sequence>MGIRSWLGIAPKAKYDVTADDKSSEVKGVRAGKKFFSKIVQKINPKKSSSTRNEKSETECVNSPPIKNRKAKKTKPCVKSHKKITPFKAIDGAKGEFGQVGMVSKGNKLYAAKVPLEAGEDDGFENAVLKKRELDQVEVMKNVKPHQNIVAMDFDDDLMEYAGAPVSGLMEEVTIHRAETKKKTEIGGNKVNPYDDMSEDLHEESRDSNIEKANPSQSQQAPSAQQNPVVLIQSIGKQTTEGICHLHDQGVIHFDIKPDNLLINNKGEVKIADFGRVQKFQEGETLTKGSGEMKYMPPECVIKGWERNEKADIWPIGILIFELSGNKPFVYETNVVYEAFGVRNAIGLTPPIDMSFIQHHIEQKIAALCTDLAKENPARFSSRDILFLRDFLQKTLLVDYPSRPDAEELLRHPFLNKFSDDQMADIEEIRLRVENESEQPLMDVDEEWERIDQKHQH</sequence>
<feature type="region of interest" description="Disordered" evidence="1">
    <location>
        <begin position="44"/>
        <end position="74"/>
    </location>
</feature>
<proteinExistence type="predicted"/>
<organism evidence="3">
    <name type="scientific">invertebrate metagenome</name>
    <dbReference type="NCBI Taxonomy" id="1711999"/>
    <lineage>
        <taxon>unclassified sequences</taxon>
        <taxon>metagenomes</taxon>
        <taxon>organismal metagenomes</taxon>
    </lineage>
</organism>
<dbReference type="EMBL" id="NSIT01000140">
    <property type="protein sequence ID" value="PJE78692.1"/>
    <property type="molecule type" value="Genomic_DNA"/>
</dbReference>